<keyword evidence="6 12" id="KW-0479">Metal-binding</keyword>
<name>A0A7C3YFD9_9EURY</name>
<dbReference type="PRINTS" id="PR01736">
    <property type="entry name" value="PHPHTRNFRASE"/>
</dbReference>
<keyword evidence="10 12" id="KW-0460">Magnesium</keyword>
<dbReference type="PIRSF" id="PIRSF000854">
    <property type="entry name" value="PEP_synthase"/>
    <property type="match status" value="1"/>
</dbReference>
<dbReference type="InterPro" id="IPR002192">
    <property type="entry name" value="PPDK_AMP/ATP-bd"/>
</dbReference>
<evidence type="ECO:0000256" key="12">
    <source>
        <dbReference type="PIRNR" id="PIRNR000854"/>
    </source>
</evidence>
<protein>
    <recommendedName>
        <fullName evidence="12">Phosphoenolpyruvate synthase</fullName>
        <shortName evidence="12">PEP synthase</shortName>
        <ecNumber evidence="12">2.7.9.2</ecNumber>
    </recommendedName>
    <alternativeName>
        <fullName evidence="12">Pyruvate, water dikinase</fullName>
    </alternativeName>
</protein>
<evidence type="ECO:0000256" key="2">
    <source>
        <dbReference type="ARBA" id="ARBA00002988"/>
    </source>
</evidence>
<dbReference type="InterPro" id="IPR006319">
    <property type="entry name" value="PEP_synth"/>
</dbReference>
<dbReference type="Pfam" id="PF00391">
    <property type="entry name" value="PEP-utilizers"/>
    <property type="match status" value="1"/>
</dbReference>
<evidence type="ECO:0000256" key="4">
    <source>
        <dbReference type="ARBA" id="ARBA00007837"/>
    </source>
</evidence>
<evidence type="ECO:0000256" key="8">
    <source>
        <dbReference type="ARBA" id="ARBA00022777"/>
    </source>
</evidence>
<dbReference type="PANTHER" id="PTHR43030">
    <property type="entry name" value="PHOSPHOENOLPYRUVATE SYNTHASE"/>
    <property type="match status" value="1"/>
</dbReference>
<evidence type="ECO:0000259" key="14">
    <source>
        <dbReference type="Pfam" id="PF01326"/>
    </source>
</evidence>
<comment type="cofactor">
    <cofactor evidence="1 12">
        <name>Mg(2+)</name>
        <dbReference type="ChEBI" id="CHEBI:18420"/>
    </cofactor>
</comment>
<comment type="catalytic activity">
    <reaction evidence="11 12">
        <text>pyruvate + ATP + H2O = phosphoenolpyruvate + AMP + phosphate + 2 H(+)</text>
        <dbReference type="Rhea" id="RHEA:11364"/>
        <dbReference type="ChEBI" id="CHEBI:15361"/>
        <dbReference type="ChEBI" id="CHEBI:15377"/>
        <dbReference type="ChEBI" id="CHEBI:15378"/>
        <dbReference type="ChEBI" id="CHEBI:30616"/>
        <dbReference type="ChEBI" id="CHEBI:43474"/>
        <dbReference type="ChEBI" id="CHEBI:58702"/>
        <dbReference type="ChEBI" id="CHEBI:456215"/>
        <dbReference type="EC" id="2.7.9.2"/>
    </reaction>
</comment>
<comment type="caution">
    <text evidence="16">The sequence shown here is derived from an EMBL/GenBank/DDBJ whole genome shotgun (WGS) entry which is preliminary data.</text>
</comment>
<feature type="domain" description="Pyruvate phosphate dikinase AMP/ATP-binding" evidence="14">
    <location>
        <begin position="15"/>
        <end position="329"/>
    </location>
</feature>
<dbReference type="SUPFAM" id="SSF56059">
    <property type="entry name" value="Glutathione synthetase ATP-binding domain-like"/>
    <property type="match status" value="1"/>
</dbReference>
<dbReference type="InterPro" id="IPR040442">
    <property type="entry name" value="Pyrv_kinase-like_dom_sf"/>
</dbReference>
<dbReference type="GO" id="GO:0005524">
    <property type="term" value="F:ATP binding"/>
    <property type="evidence" value="ECO:0007669"/>
    <property type="project" value="UniProtKB-KW"/>
</dbReference>
<sequence length="758" mass="85003">MGIVWLNEITKEDIALAGGKGANLGELIRNEIPVPNGFVIDSRSFIEFLEITGLEYQIIDMLRGLDVENTQKLQETSKMIRELIESTEIPEHIKKEIREAYRKMCEEEGEEVFVAVRSSATAEDLPEASFAGQQETYLNVKGEDAVIEKVKKCWSSLYTPRAIYYRVQKGFRHEDVSLAVVIQKMVNSEKSGVMFTSHPVTGEKLCVIEAVFGLGEAIVSGKISPDTYIYDRINKKLVEVKVSEKNIMITRNEKGETVEVELPPEKAKQRVLTDEEIKELVKFAEIIENLYNHPQDVEWAIEKGKVYIVQSRPITTIKEEKKEEEKVKKELKILLKGLGASPGIGIGKVKVIFSEKEINKVEKGDILVTTMTTPDMVPAMKRAAAIVTDEGGLTCHAAIVSRELGVPAVVGTKKATKVLKDGMIVTVDGEKGIIYEGALEIEEKEEVRKEAAIPVFADVITATEVKVNISIPEAAERAAATGADGVGLFRIEHMVLGLEKHPMKFIRDGEIDYYIQKLYEGMKKVVEAFYPKPVWIRTLDAPTDEFRALEGGEDEPIEANPMLGFRGIRRDLMEEIHFRAELRAIKKLVDEGFTNIGIMLPMVSRVDEVRKARKIIEEEGLWGKVEFGIMVETPASALIIEDLVKEGIDFISFGTNDLTQYTLAVDRNNENVAYLYDETHPAVMKLIEHVIKVCKKHGVKTSICGQAGSYPHVVEKLVKMGIDSVSANPDAVRRIREVIARVEKKIMLEKLRELQCFK</sequence>
<evidence type="ECO:0000256" key="9">
    <source>
        <dbReference type="ARBA" id="ARBA00022840"/>
    </source>
</evidence>
<dbReference type="GO" id="GO:0046872">
    <property type="term" value="F:metal ion binding"/>
    <property type="evidence" value="ECO:0007669"/>
    <property type="project" value="UniProtKB-KW"/>
</dbReference>
<dbReference type="NCBIfam" id="NF005057">
    <property type="entry name" value="PRK06464.1"/>
    <property type="match status" value="1"/>
</dbReference>
<comment type="function">
    <text evidence="2 12">Catalyzes the phosphorylation of pyruvate to phosphoenolpyruvate.</text>
</comment>
<evidence type="ECO:0000313" key="17">
    <source>
        <dbReference type="EMBL" id="HGU58770.1"/>
    </source>
</evidence>
<dbReference type="InterPro" id="IPR036637">
    <property type="entry name" value="Phosphohistidine_dom_sf"/>
</dbReference>
<dbReference type="FunFam" id="3.30.1490.20:FF:000010">
    <property type="entry name" value="Phosphoenolpyruvate synthase"/>
    <property type="match status" value="1"/>
</dbReference>
<dbReference type="InterPro" id="IPR023151">
    <property type="entry name" value="PEP_util_CS"/>
</dbReference>
<dbReference type="InterPro" id="IPR015813">
    <property type="entry name" value="Pyrv/PenolPyrv_kinase-like_dom"/>
</dbReference>
<evidence type="ECO:0000259" key="13">
    <source>
        <dbReference type="Pfam" id="PF00391"/>
    </source>
</evidence>
<dbReference type="SUPFAM" id="SSF51621">
    <property type="entry name" value="Phosphoenolpyruvate/pyruvate domain"/>
    <property type="match status" value="1"/>
</dbReference>
<dbReference type="EC" id="2.7.9.2" evidence="12"/>
<comment type="pathway">
    <text evidence="3 12">Carbohydrate biosynthesis; gluconeogenesis.</text>
</comment>
<dbReference type="InterPro" id="IPR008279">
    <property type="entry name" value="PEP-util_enz_mobile_dom"/>
</dbReference>
<organism evidence="16">
    <name type="scientific">Geoglobus ahangari</name>
    <dbReference type="NCBI Taxonomy" id="113653"/>
    <lineage>
        <taxon>Archaea</taxon>
        <taxon>Methanobacteriati</taxon>
        <taxon>Methanobacteriota</taxon>
        <taxon>Archaeoglobi</taxon>
        <taxon>Archaeoglobales</taxon>
        <taxon>Archaeoglobaceae</taxon>
        <taxon>Geoglobus</taxon>
    </lineage>
</organism>
<dbReference type="UniPathway" id="UPA00138"/>
<dbReference type="Pfam" id="PF01326">
    <property type="entry name" value="PPDK_N"/>
    <property type="match status" value="1"/>
</dbReference>
<evidence type="ECO:0000256" key="11">
    <source>
        <dbReference type="ARBA" id="ARBA00047700"/>
    </source>
</evidence>
<keyword evidence="9 12" id="KW-0067">ATP-binding</keyword>
<evidence type="ECO:0000259" key="15">
    <source>
        <dbReference type="Pfam" id="PF02896"/>
    </source>
</evidence>
<evidence type="ECO:0000256" key="7">
    <source>
        <dbReference type="ARBA" id="ARBA00022741"/>
    </source>
</evidence>
<dbReference type="NCBIfam" id="TIGR01418">
    <property type="entry name" value="PEP_synth"/>
    <property type="match status" value="1"/>
</dbReference>
<dbReference type="Gene3D" id="3.20.20.60">
    <property type="entry name" value="Phosphoenolpyruvate-binding domains"/>
    <property type="match status" value="1"/>
</dbReference>
<dbReference type="PROSITE" id="PS00742">
    <property type="entry name" value="PEP_ENZYMES_2"/>
    <property type="match status" value="1"/>
</dbReference>
<dbReference type="EMBL" id="DTAK01000006">
    <property type="protein sequence ID" value="HGU58770.1"/>
    <property type="molecule type" value="Genomic_DNA"/>
</dbReference>
<gene>
    <name evidence="16" type="primary">ppsA</name>
    <name evidence="17" type="ORF">ENT89_00860</name>
    <name evidence="16" type="ORF">ENX77_07700</name>
</gene>
<feature type="domain" description="PEP-utilising enzyme mobile" evidence="13">
    <location>
        <begin position="362"/>
        <end position="432"/>
    </location>
</feature>
<evidence type="ECO:0000256" key="3">
    <source>
        <dbReference type="ARBA" id="ARBA00004742"/>
    </source>
</evidence>
<dbReference type="GO" id="GO:0006094">
    <property type="term" value="P:gluconeogenesis"/>
    <property type="evidence" value="ECO:0007669"/>
    <property type="project" value="UniProtKB-UniPathway"/>
</dbReference>
<evidence type="ECO:0000256" key="5">
    <source>
        <dbReference type="ARBA" id="ARBA00022679"/>
    </source>
</evidence>
<dbReference type="SUPFAM" id="SSF52009">
    <property type="entry name" value="Phosphohistidine domain"/>
    <property type="match status" value="1"/>
</dbReference>
<dbReference type="Pfam" id="PF02896">
    <property type="entry name" value="PEP-utilizers_C"/>
    <property type="match status" value="1"/>
</dbReference>
<dbReference type="InterPro" id="IPR018274">
    <property type="entry name" value="PEP_util_AS"/>
</dbReference>
<reference evidence="16" key="1">
    <citation type="journal article" date="2020" name="mSystems">
        <title>Genome- and Community-Level Interaction Insights into Carbon Utilization and Element Cycling Functions of Hydrothermarchaeota in Hydrothermal Sediment.</title>
        <authorList>
            <person name="Zhou Z."/>
            <person name="Liu Y."/>
            <person name="Xu W."/>
            <person name="Pan J."/>
            <person name="Luo Z.H."/>
            <person name="Li M."/>
        </authorList>
    </citation>
    <scope>NUCLEOTIDE SEQUENCE [LARGE SCALE GENOMIC DNA]</scope>
    <source>
        <strain evidence="17">SpSt-62</strain>
        <strain evidence="16">SpSt-97</strain>
    </source>
</reference>
<keyword evidence="7 12" id="KW-0547">Nucleotide-binding</keyword>
<comment type="similarity">
    <text evidence="4 12">Belongs to the PEP-utilizing enzyme family.</text>
</comment>
<dbReference type="GO" id="GO:0008986">
    <property type="term" value="F:pyruvate, water dikinase activity"/>
    <property type="evidence" value="ECO:0007669"/>
    <property type="project" value="UniProtKB-EC"/>
</dbReference>
<evidence type="ECO:0000256" key="10">
    <source>
        <dbReference type="ARBA" id="ARBA00022842"/>
    </source>
</evidence>
<evidence type="ECO:0000256" key="6">
    <source>
        <dbReference type="ARBA" id="ARBA00022723"/>
    </source>
</evidence>
<keyword evidence="5 12" id="KW-0808">Transferase</keyword>
<dbReference type="EMBL" id="DTPI01000033">
    <property type="protein sequence ID" value="HGE66978.1"/>
    <property type="molecule type" value="Genomic_DNA"/>
</dbReference>
<dbReference type="Gene3D" id="3.30.470.20">
    <property type="entry name" value="ATP-grasp fold, B domain"/>
    <property type="match status" value="1"/>
</dbReference>
<dbReference type="PROSITE" id="PS00370">
    <property type="entry name" value="PEP_ENZYMES_PHOS_SITE"/>
    <property type="match status" value="1"/>
</dbReference>
<dbReference type="InterPro" id="IPR000121">
    <property type="entry name" value="PEP_util_C"/>
</dbReference>
<dbReference type="PANTHER" id="PTHR43030:SF1">
    <property type="entry name" value="PHOSPHOENOLPYRUVATE SYNTHASE"/>
    <property type="match status" value="1"/>
</dbReference>
<evidence type="ECO:0000313" key="16">
    <source>
        <dbReference type="EMBL" id="HGE66978.1"/>
    </source>
</evidence>
<dbReference type="Gene3D" id="3.30.1490.20">
    <property type="entry name" value="ATP-grasp fold, A domain"/>
    <property type="match status" value="1"/>
</dbReference>
<feature type="domain" description="PEP-utilising enzyme C-terminal" evidence="15">
    <location>
        <begin position="445"/>
        <end position="743"/>
    </location>
</feature>
<dbReference type="Gene3D" id="3.50.30.10">
    <property type="entry name" value="Phosphohistidine domain"/>
    <property type="match status" value="1"/>
</dbReference>
<proteinExistence type="inferred from homology"/>
<dbReference type="InterPro" id="IPR013815">
    <property type="entry name" value="ATP_grasp_subdomain_1"/>
</dbReference>
<accession>A0A7C3YFD9</accession>
<keyword evidence="8 12" id="KW-0418">Kinase</keyword>
<keyword evidence="16" id="KW-0670">Pyruvate</keyword>
<evidence type="ECO:0000256" key="1">
    <source>
        <dbReference type="ARBA" id="ARBA00001946"/>
    </source>
</evidence>
<dbReference type="AlphaFoldDB" id="A0A7C3YFD9"/>